<dbReference type="InterPro" id="IPR013589">
    <property type="entry name" value="Bac_transglu_N"/>
</dbReference>
<dbReference type="Pfam" id="PF08379">
    <property type="entry name" value="Bact_transglu_N"/>
    <property type="match status" value="1"/>
</dbReference>
<keyword evidence="3" id="KW-1185">Reference proteome</keyword>
<reference evidence="3" key="1">
    <citation type="journal article" date="2019" name="Int. J. Syst. Evol. Microbiol.">
        <title>The Global Catalogue of Microorganisms (GCM) 10K type strain sequencing project: providing services to taxonomists for standard genome sequencing and annotation.</title>
        <authorList>
            <consortium name="The Broad Institute Genomics Platform"/>
            <consortium name="The Broad Institute Genome Sequencing Center for Infectious Disease"/>
            <person name="Wu L."/>
            <person name="Ma J."/>
        </authorList>
    </citation>
    <scope>NUCLEOTIDE SEQUENCE [LARGE SCALE GENOMIC DNA]</scope>
    <source>
        <strain evidence="3">CCUG 39402</strain>
    </source>
</reference>
<evidence type="ECO:0000313" key="2">
    <source>
        <dbReference type="EMBL" id="MFC6280311.1"/>
    </source>
</evidence>
<evidence type="ECO:0000313" key="3">
    <source>
        <dbReference type="Proteomes" id="UP001596270"/>
    </source>
</evidence>
<dbReference type="Proteomes" id="UP001596270">
    <property type="component" value="Unassembled WGS sequence"/>
</dbReference>
<sequence>MKLHVRHVTDYRYSEPLRYALQTLWLTPQSGPAQTVNFWSVGAPEKLYTQQDAFGNTIQSYTFVGKESDNVRWSLVNAAGDVETLGVAEFTDAESLPHPYFFLRATHLAEPHWQLAEFGRRFIPQSIDGTADLQALLALSQGVASAVSYKKNSTSVTTTALEAFTLGAGVCQDQAHVMVAICRSLGYPARYVSGYFYAANEPDLASHAWCDVCLDVATRRWVSIDVTHSCLIDERHVRLAMGTDYNACPPIKGVRQGGGEESMTVDITIVPV</sequence>
<dbReference type="InterPro" id="IPR002931">
    <property type="entry name" value="Transglutaminase-like"/>
</dbReference>
<dbReference type="Pfam" id="PF01841">
    <property type="entry name" value="Transglut_core"/>
    <property type="match status" value="1"/>
</dbReference>
<protein>
    <submittedName>
        <fullName evidence="2">Transglutaminase domain-containing protein</fullName>
    </submittedName>
</protein>
<organism evidence="2 3">
    <name type="scientific">Polaromonas aquatica</name>
    <dbReference type="NCBI Taxonomy" id="332657"/>
    <lineage>
        <taxon>Bacteria</taxon>
        <taxon>Pseudomonadati</taxon>
        <taxon>Pseudomonadota</taxon>
        <taxon>Betaproteobacteria</taxon>
        <taxon>Burkholderiales</taxon>
        <taxon>Comamonadaceae</taxon>
        <taxon>Polaromonas</taxon>
    </lineage>
</organism>
<dbReference type="SMART" id="SM00460">
    <property type="entry name" value="TGc"/>
    <property type="match status" value="1"/>
</dbReference>
<comment type="caution">
    <text evidence="2">The sequence shown here is derived from an EMBL/GenBank/DDBJ whole genome shotgun (WGS) entry which is preliminary data.</text>
</comment>
<evidence type="ECO:0000259" key="1">
    <source>
        <dbReference type="SMART" id="SM00460"/>
    </source>
</evidence>
<dbReference type="Gene3D" id="3.10.620.30">
    <property type="match status" value="1"/>
</dbReference>
<name>A0ABW1TV13_9BURK</name>
<dbReference type="EMBL" id="JBHSRS010000005">
    <property type="protein sequence ID" value="MFC6280311.1"/>
    <property type="molecule type" value="Genomic_DNA"/>
</dbReference>
<accession>A0ABW1TV13</accession>
<dbReference type="InterPro" id="IPR038765">
    <property type="entry name" value="Papain-like_cys_pep_sf"/>
</dbReference>
<dbReference type="PANTHER" id="PTHR33490">
    <property type="entry name" value="BLR5614 PROTEIN-RELATED"/>
    <property type="match status" value="1"/>
</dbReference>
<gene>
    <name evidence="2" type="ORF">ACFQND_03570</name>
</gene>
<proteinExistence type="predicted"/>
<dbReference type="RefSeq" id="WP_371438899.1">
    <property type="nucleotide sequence ID" value="NZ_JBHSRS010000005.1"/>
</dbReference>
<feature type="domain" description="Transglutaminase-like" evidence="1">
    <location>
        <begin position="163"/>
        <end position="228"/>
    </location>
</feature>
<dbReference type="PANTHER" id="PTHR33490:SF6">
    <property type="entry name" value="SLL1049 PROTEIN"/>
    <property type="match status" value="1"/>
</dbReference>
<dbReference type="SUPFAM" id="SSF54001">
    <property type="entry name" value="Cysteine proteinases"/>
    <property type="match status" value="1"/>
</dbReference>